<dbReference type="RefSeq" id="WP_208927475.1">
    <property type="nucleotide sequence ID" value="NZ_CP013655.1"/>
</dbReference>
<dbReference type="CDD" id="cd00093">
    <property type="entry name" value="HTH_XRE"/>
    <property type="match status" value="1"/>
</dbReference>
<dbReference type="SUPFAM" id="SSF47413">
    <property type="entry name" value="lambda repressor-like DNA-binding domains"/>
    <property type="match status" value="1"/>
</dbReference>
<dbReference type="PANTHER" id="PTHR37038">
    <property type="entry name" value="TRANSCRIPTIONAL REGULATOR-RELATED"/>
    <property type="match status" value="1"/>
</dbReference>
<evidence type="ECO:0000313" key="2">
    <source>
        <dbReference type="EMBL" id="ALS37858.1"/>
    </source>
</evidence>
<dbReference type="Gene3D" id="1.10.260.40">
    <property type="entry name" value="lambda repressor-like DNA-binding domains"/>
    <property type="match status" value="1"/>
</dbReference>
<dbReference type="STRING" id="118060.ATZ35_12080"/>
<dbReference type="Pfam" id="PF01381">
    <property type="entry name" value="HTH_3"/>
    <property type="match status" value="1"/>
</dbReference>
<feature type="domain" description="HTH cro/C1-type" evidence="1">
    <location>
        <begin position="7"/>
        <end position="60"/>
    </location>
</feature>
<evidence type="ECO:0000313" key="3">
    <source>
        <dbReference type="Proteomes" id="UP000067523"/>
    </source>
</evidence>
<organism evidence="2 3">
    <name type="scientific">Enterococcus rotai</name>
    <dbReference type="NCBI Taxonomy" id="118060"/>
    <lineage>
        <taxon>Bacteria</taxon>
        <taxon>Bacillati</taxon>
        <taxon>Bacillota</taxon>
        <taxon>Bacilli</taxon>
        <taxon>Lactobacillales</taxon>
        <taxon>Enterococcaceae</taxon>
        <taxon>Enterococcus</taxon>
    </lineage>
</organism>
<dbReference type="Proteomes" id="UP000067523">
    <property type="component" value="Chromosome"/>
</dbReference>
<dbReference type="InterPro" id="IPR053163">
    <property type="entry name" value="HTH-type_regulator_Rgg"/>
</dbReference>
<dbReference type="AlphaFoldDB" id="A0A0U2NS52"/>
<dbReference type="SUPFAM" id="SSF48452">
    <property type="entry name" value="TPR-like"/>
    <property type="match status" value="1"/>
</dbReference>
<protein>
    <recommendedName>
        <fullName evidence="1">HTH cro/C1-type domain-containing protein</fullName>
    </recommendedName>
</protein>
<reference evidence="3" key="1">
    <citation type="submission" date="2015-12" db="EMBL/GenBank/DDBJ databases">
        <authorList>
            <person name="Lauer A."/>
            <person name="Humrighouse B."/>
            <person name="Loparev V."/>
            <person name="Shewmaker P.L."/>
            <person name="Whitney A.M."/>
            <person name="McLaughlin R.W."/>
        </authorList>
    </citation>
    <scope>NUCLEOTIDE SEQUENCE [LARGE SCALE GENOMIC DNA]</scope>
    <source>
        <strain evidence="3">LMG 26678</strain>
    </source>
</reference>
<dbReference type="KEGG" id="erx:ATZ35_12080"/>
<accession>A0A0U2NS52</accession>
<dbReference type="SMART" id="SM00530">
    <property type="entry name" value="HTH_XRE"/>
    <property type="match status" value="1"/>
</dbReference>
<gene>
    <name evidence="2" type="ORF">ATZ35_12080</name>
</gene>
<dbReference type="PROSITE" id="PS50943">
    <property type="entry name" value="HTH_CROC1"/>
    <property type="match status" value="1"/>
</dbReference>
<dbReference type="InterPro" id="IPR001387">
    <property type="entry name" value="Cro/C1-type_HTH"/>
</dbReference>
<dbReference type="Gene3D" id="1.25.40.400">
    <property type="match status" value="1"/>
</dbReference>
<sequence length="304" mass="36416">MNIIETLRFFRLKLKLTQKEMMSDYTDPSTYSKIESGKRSLKVNELEEILNQTSINVDEFFSFTTFDKQQQDFRETFYYCGAHLENKSTKQKLLNYYFGVKDKEKKSLRELSNYIAIKNFFNAHWDEVDPVTLEEIKEIFEDLLNKTFYIQYDYIITANLIRFFSAKQADLLLARMFPIKYEDQRDFTTKKFAHNILINLISMRLYAKDYESAERYIRLAKKQDKQNENYSFKLNLQYLTNLLNYILEGEPVYMERVYDFIHLLENTGDTLQAEQVKTEVKMLTHERDSEKMLKSYAVGLLKES</sequence>
<keyword evidence="3" id="KW-1185">Reference proteome</keyword>
<dbReference type="InterPro" id="IPR010982">
    <property type="entry name" value="Lambda_DNA-bd_dom_sf"/>
</dbReference>
<proteinExistence type="predicted"/>
<dbReference type="EMBL" id="CP013655">
    <property type="protein sequence ID" value="ALS37858.1"/>
    <property type="molecule type" value="Genomic_DNA"/>
</dbReference>
<dbReference type="GO" id="GO:0003677">
    <property type="term" value="F:DNA binding"/>
    <property type="evidence" value="ECO:0007669"/>
    <property type="project" value="InterPro"/>
</dbReference>
<name>A0A0U2NS52_9ENTE</name>
<dbReference type="InterPro" id="IPR011990">
    <property type="entry name" value="TPR-like_helical_dom_sf"/>
</dbReference>
<evidence type="ECO:0000259" key="1">
    <source>
        <dbReference type="PROSITE" id="PS50943"/>
    </source>
</evidence>